<dbReference type="SUPFAM" id="SSF56219">
    <property type="entry name" value="DNase I-like"/>
    <property type="match status" value="1"/>
</dbReference>
<name>A0A6G1GMM6_9PEZI</name>
<evidence type="ECO:0000259" key="1">
    <source>
        <dbReference type="Pfam" id="PF14529"/>
    </source>
</evidence>
<organism evidence="2 3">
    <name type="scientific">Aulographum hederae CBS 113979</name>
    <dbReference type="NCBI Taxonomy" id="1176131"/>
    <lineage>
        <taxon>Eukaryota</taxon>
        <taxon>Fungi</taxon>
        <taxon>Dikarya</taxon>
        <taxon>Ascomycota</taxon>
        <taxon>Pezizomycotina</taxon>
        <taxon>Dothideomycetes</taxon>
        <taxon>Pleosporomycetidae</taxon>
        <taxon>Aulographales</taxon>
        <taxon>Aulographaceae</taxon>
    </lineage>
</organism>
<dbReference type="EMBL" id="ML977189">
    <property type="protein sequence ID" value="KAF1982082.1"/>
    <property type="molecule type" value="Genomic_DNA"/>
</dbReference>
<gene>
    <name evidence="2" type="ORF">K402DRAFT_313441</name>
</gene>
<keyword evidence="3" id="KW-1185">Reference proteome</keyword>
<dbReference type="InterPro" id="IPR036691">
    <property type="entry name" value="Endo/exonu/phosph_ase_sf"/>
</dbReference>
<evidence type="ECO:0000313" key="2">
    <source>
        <dbReference type="EMBL" id="KAF1982082.1"/>
    </source>
</evidence>
<feature type="domain" description="Endonuclease/exonuclease/phosphatase" evidence="1">
    <location>
        <begin position="102"/>
        <end position="189"/>
    </location>
</feature>
<dbReference type="AlphaFoldDB" id="A0A6G1GMM6"/>
<dbReference type="Pfam" id="PF14529">
    <property type="entry name" value="Exo_endo_phos_2"/>
    <property type="match status" value="1"/>
</dbReference>
<dbReference type="Gene3D" id="3.60.10.10">
    <property type="entry name" value="Endonuclease/exonuclease/phosphatase"/>
    <property type="match status" value="1"/>
</dbReference>
<proteinExistence type="predicted"/>
<sequence length="278" mass="31711">ATESALQLAIELKVDIIAVQEPWILGSSQKLRNFTGSNRRSISHRSFTQILPEGDIRPRVMLYAVRELQARISTSPSFPTDPDCLLLSIRTRGFEFQLLNVQPKTIVLEDFNTHHPLWDPFCPTSSNASFLAEWFEDNNLELLNTPGEVTFCRTNQRESVLDLTLVSQDLADKVDDWNVLKSIGSDHHGTLFTVKIGEKERTPSPVALQRFNTQKAGWEKFRTKVQEYMENSHFLERIETECPSRGTEENRFLDEMAQDFTSNILQAAQDSIPQAKQG</sequence>
<feature type="non-terminal residue" evidence="2">
    <location>
        <position position="278"/>
    </location>
</feature>
<feature type="non-terminal residue" evidence="2">
    <location>
        <position position="1"/>
    </location>
</feature>
<dbReference type="OrthoDB" id="3942396at2759"/>
<evidence type="ECO:0000313" key="3">
    <source>
        <dbReference type="Proteomes" id="UP000800041"/>
    </source>
</evidence>
<dbReference type="GO" id="GO:0003824">
    <property type="term" value="F:catalytic activity"/>
    <property type="evidence" value="ECO:0007669"/>
    <property type="project" value="InterPro"/>
</dbReference>
<protein>
    <submittedName>
        <fullName evidence="2">DNase I-like protein</fullName>
    </submittedName>
</protein>
<reference evidence="2" key="1">
    <citation type="journal article" date="2020" name="Stud. Mycol.">
        <title>101 Dothideomycetes genomes: a test case for predicting lifestyles and emergence of pathogens.</title>
        <authorList>
            <person name="Haridas S."/>
            <person name="Albert R."/>
            <person name="Binder M."/>
            <person name="Bloem J."/>
            <person name="Labutti K."/>
            <person name="Salamov A."/>
            <person name="Andreopoulos B."/>
            <person name="Baker S."/>
            <person name="Barry K."/>
            <person name="Bills G."/>
            <person name="Bluhm B."/>
            <person name="Cannon C."/>
            <person name="Castanera R."/>
            <person name="Culley D."/>
            <person name="Daum C."/>
            <person name="Ezra D."/>
            <person name="Gonzalez J."/>
            <person name="Henrissat B."/>
            <person name="Kuo A."/>
            <person name="Liang C."/>
            <person name="Lipzen A."/>
            <person name="Lutzoni F."/>
            <person name="Magnuson J."/>
            <person name="Mondo S."/>
            <person name="Nolan M."/>
            <person name="Ohm R."/>
            <person name="Pangilinan J."/>
            <person name="Park H.-J."/>
            <person name="Ramirez L."/>
            <person name="Alfaro M."/>
            <person name="Sun H."/>
            <person name="Tritt A."/>
            <person name="Yoshinaga Y."/>
            <person name="Zwiers L.-H."/>
            <person name="Turgeon B."/>
            <person name="Goodwin S."/>
            <person name="Spatafora J."/>
            <person name="Crous P."/>
            <person name="Grigoriev I."/>
        </authorList>
    </citation>
    <scope>NUCLEOTIDE SEQUENCE</scope>
    <source>
        <strain evidence="2">CBS 113979</strain>
    </source>
</reference>
<dbReference type="InterPro" id="IPR005135">
    <property type="entry name" value="Endo/exonuclease/phosphatase"/>
</dbReference>
<accession>A0A6G1GMM6</accession>
<dbReference type="Proteomes" id="UP000800041">
    <property type="component" value="Unassembled WGS sequence"/>
</dbReference>